<dbReference type="PANTHER" id="PTHR30146:SF147">
    <property type="entry name" value="HTH-TYPE TRANSCRIPTIONAL REGULATOR DEGA"/>
    <property type="match status" value="1"/>
</dbReference>
<keyword evidence="4" id="KW-1185">Reference proteome</keyword>
<dbReference type="PROSITE" id="PS00356">
    <property type="entry name" value="HTH_LACI_1"/>
    <property type="match status" value="1"/>
</dbReference>
<dbReference type="SMART" id="SM00354">
    <property type="entry name" value="HTH_LACI"/>
    <property type="match status" value="1"/>
</dbReference>
<evidence type="ECO:0000313" key="3">
    <source>
        <dbReference type="EMBL" id="MFC4200205.1"/>
    </source>
</evidence>
<dbReference type="GO" id="GO:0003677">
    <property type="term" value="F:DNA binding"/>
    <property type="evidence" value="ECO:0007669"/>
    <property type="project" value="UniProtKB-KW"/>
</dbReference>
<dbReference type="InterPro" id="IPR000843">
    <property type="entry name" value="HTH_LacI"/>
</dbReference>
<feature type="region of interest" description="Disordered" evidence="1">
    <location>
        <begin position="340"/>
        <end position="364"/>
    </location>
</feature>
<proteinExistence type="predicted"/>
<evidence type="ECO:0000313" key="4">
    <source>
        <dbReference type="Proteomes" id="UP001595848"/>
    </source>
</evidence>
<dbReference type="PROSITE" id="PS50932">
    <property type="entry name" value="HTH_LACI_2"/>
    <property type="match status" value="1"/>
</dbReference>
<organism evidence="3 4">
    <name type="scientific">Candidimonas humi</name>
    <dbReference type="NCBI Taxonomy" id="683355"/>
    <lineage>
        <taxon>Bacteria</taxon>
        <taxon>Pseudomonadati</taxon>
        <taxon>Pseudomonadota</taxon>
        <taxon>Betaproteobacteria</taxon>
        <taxon>Burkholderiales</taxon>
        <taxon>Alcaligenaceae</taxon>
        <taxon>Candidimonas</taxon>
    </lineage>
</organism>
<dbReference type="PANTHER" id="PTHR30146">
    <property type="entry name" value="LACI-RELATED TRANSCRIPTIONAL REPRESSOR"/>
    <property type="match status" value="1"/>
</dbReference>
<dbReference type="CDD" id="cd01392">
    <property type="entry name" value="HTH_LacI"/>
    <property type="match status" value="1"/>
</dbReference>
<name>A0ABV8NTB2_9BURK</name>
<dbReference type="Proteomes" id="UP001595848">
    <property type="component" value="Unassembled WGS sequence"/>
</dbReference>
<dbReference type="Pfam" id="PF00356">
    <property type="entry name" value="LacI"/>
    <property type="match status" value="1"/>
</dbReference>
<feature type="domain" description="HTH lacI-type" evidence="2">
    <location>
        <begin position="2"/>
        <end position="57"/>
    </location>
</feature>
<dbReference type="InterPro" id="IPR046335">
    <property type="entry name" value="LacI/GalR-like_sensor"/>
</dbReference>
<evidence type="ECO:0000256" key="1">
    <source>
        <dbReference type="SAM" id="MobiDB-lite"/>
    </source>
</evidence>
<comment type="caution">
    <text evidence="3">The sequence shown here is derived from an EMBL/GenBank/DDBJ whole genome shotgun (WGS) entry which is preliminary data.</text>
</comment>
<reference evidence="4" key="1">
    <citation type="journal article" date="2019" name="Int. J. Syst. Evol. Microbiol.">
        <title>The Global Catalogue of Microorganisms (GCM) 10K type strain sequencing project: providing services to taxonomists for standard genome sequencing and annotation.</title>
        <authorList>
            <consortium name="The Broad Institute Genomics Platform"/>
            <consortium name="The Broad Institute Genome Sequencing Center for Infectious Disease"/>
            <person name="Wu L."/>
            <person name="Ma J."/>
        </authorList>
    </citation>
    <scope>NUCLEOTIDE SEQUENCE [LARGE SCALE GENOMIC DNA]</scope>
    <source>
        <strain evidence="4">LMG 24813</strain>
    </source>
</reference>
<keyword evidence="3" id="KW-0238">DNA-binding</keyword>
<sequence>MSTIHDVARHAGVSASTVSNVLNGRAGQMRPETLERVRAAIAELKYGPSTVARQLKTGHSSFIGLLIPSIANPMFGYIACEIERHALQHGYRVLICNAYRDRDKEAAFFQDLLAHGVRSAIVVSSLEDERHLELAAERGMTVVSYDRRAVPGDRPGVDHVTVDSVLAARMATRHLIEHGHRHLAFVTVSGVTMSRKDKIQGFWQAVDEAGLRATSRVVDAGPVHQYGDSAIGEIGASCARQLSGEPDRPTGIVALNDLMALGVMAGLHESGLRVPQDVSVIGMDGLFLSAMSNPGLSTIEFPVTAMAAALVDRVIGGATPGDQPAETVFTDVRLIERESVAAPRGARRKSAASPRGAAAKSNTK</sequence>
<dbReference type="EMBL" id="JBHSBV010000001">
    <property type="protein sequence ID" value="MFC4200205.1"/>
    <property type="molecule type" value="Genomic_DNA"/>
</dbReference>
<accession>A0ABV8NTB2</accession>
<gene>
    <name evidence="3" type="ORF">ACFOY1_04490</name>
</gene>
<evidence type="ECO:0000259" key="2">
    <source>
        <dbReference type="PROSITE" id="PS50932"/>
    </source>
</evidence>
<protein>
    <submittedName>
        <fullName evidence="3">LacI family DNA-binding transcriptional regulator</fullName>
    </submittedName>
</protein>
<dbReference type="Pfam" id="PF13377">
    <property type="entry name" value="Peripla_BP_3"/>
    <property type="match status" value="1"/>
</dbReference>
<dbReference type="RefSeq" id="WP_217965049.1">
    <property type="nucleotide sequence ID" value="NZ_JAHTBN010000005.1"/>
</dbReference>